<keyword evidence="7 12" id="KW-1133">Transmembrane helix</keyword>
<accession>A0A8D8W211</accession>
<evidence type="ECO:0000256" key="3">
    <source>
        <dbReference type="ARBA" id="ARBA00022448"/>
    </source>
</evidence>
<dbReference type="InterPro" id="IPR018108">
    <property type="entry name" value="MCP_transmembrane"/>
</dbReference>
<dbReference type="GO" id="GO:0005743">
    <property type="term" value="C:mitochondrial inner membrane"/>
    <property type="evidence" value="ECO:0007669"/>
    <property type="project" value="UniProtKB-SubCell"/>
</dbReference>
<dbReference type="InterPro" id="IPR023395">
    <property type="entry name" value="MCP_dom_sf"/>
</dbReference>
<keyword evidence="5" id="KW-0677">Repeat</keyword>
<feature type="transmembrane region" description="Helical" evidence="12">
    <location>
        <begin position="101"/>
        <end position="126"/>
    </location>
</feature>
<protein>
    <submittedName>
        <fullName evidence="13">Solute carrier family 25 member 35</fullName>
    </submittedName>
</protein>
<feature type="transmembrane region" description="Helical" evidence="12">
    <location>
        <begin position="172"/>
        <end position="194"/>
    </location>
</feature>
<evidence type="ECO:0000256" key="4">
    <source>
        <dbReference type="ARBA" id="ARBA00022692"/>
    </source>
</evidence>
<dbReference type="Gene3D" id="1.50.40.10">
    <property type="entry name" value="Mitochondrial carrier domain"/>
    <property type="match status" value="1"/>
</dbReference>
<evidence type="ECO:0000313" key="13">
    <source>
        <dbReference type="EMBL" id="CAG6644143.1"/>
    </source>
</evidence>
<reference evidence="13" key="1">
    <citation type="submission" date="2021-05" db="EMBL/GenBank/DDBJ databases">
        <authorList>
            <person name="Alioto T."/>
            <person name="Alioto T."/>
            <person name="Gomez Garrido J."/>
        </authorList>
    </citation>
    <scope>NUCLEOTIDE SEQUENCE</scope>
</reference>
<sequence length="309" mass="33998">MEFVLGGTAAAAAGFFTNPLDVVKVRFQLQGELKARGLYAVHYKNLFHAFFQIVKHDGFLALQKGLLPASCHQVVLNGIRLGLYQVAEERGWTISPDGNVYIINSIGVGIVAGGMGAFLGSPILLVKTHIQSKSSQNIAVGTQHQVDGIMKTLGEIYSQFGLRGLFRGSLGAVIRVMVGSSSQLTSFTLFKSYFKKHKIFSSNEDSIINTFAASMIGGVFIAIFMAPFDTISTRLYNQGVDKQGRGLLYKSYMDCVRKTFKQEGVQGLYKGILPCYLRIGPHTVLSLMFWDMLRGLQTKYSKPEPFLSP</sequence>
<keyword evidence="6" id="KW-0999">Mitochondrion inner membrane</keyword>
<dbReference type="AlphaFoldDB" id="A0A8D8W211"/>
<dbReference type="PANTHER" id="PTHR45928">
    <property type="entry name" value="RE38146P"/>
    <property type="match status" value="1"/>
</dbReference>
<keyword evidence="3 11" id="KW-0813">Transport</keyword>
<feature type="transmembrane region" description="Helical" evidence="12">
    <location>
        <begin position="206"/>
        <end position="228"/>
    </location>
</feature>
<feature type="repeat" description="Solcar" evidence="10">
    <location>
        <begin position="100"/>
        <end position="193"/>
    </location>
</feature>
<comment type="similarity">
    <text evidence="2 11">Belongs to the mitochondrial carrier (TC 2.A.29) family.</text>
</comment>
<proteinExistence type="inferred from homology"/>
<comment type="subcellular location">
    <subcellularLocation>
        <location evidence="1">Mitochondrion inner membrane</location>
        <topology evidence="1">Multi-pass membrane protein</topology>
    </subcellularLocation>
</comment>
<evidence type="ECO:0000256" key="5">
    <source>
        <dbReference type="ARBA" id="ARBA00022737"/>
    </source>
</evidence>
<evidence type="ECO:0000256" key="6">
    <source>
        <dbReference type="ARBA" id="ARBA00022792"/>
    </source>
</evidence>
<dbReference type="Pfam" id="PF00153">
    <property type="entry name" value="Mito_carr"/>
    <property type="match status" value="3"/>
</dbReference>
<keyword evidence="9 10" id="KW-0472">Membrane</keyword>
<evidence type="ECO:0000256" key="7">
    <source>
        <dbReference type="ARBA" id="ARBA00022989"/>
    </source>
</evidence>
<evidence type="ECO:0000256" key="1">
    <source>
        <dbReference type="ARBA" id="ARBA00004448"/>
    </source>
</evidence>
<dbReference type="EMBL" id="HBUF01130981">
    <property type="protein sequence ID" value="CAG6644143.1"/>
    <property type="molecule type" value="Transcribed_RNA"/>
</dbReference>
<dbReference type="InterPro" id="IPR051508">
    <property type="entry name" value="Mito_Carrier_Antiporter"/>
</dbReference>
<dbReference type="PROSITE" id="PS50920">
    <property type="entry name" value="SOLCAR"/>
    <property type="match status" value="3"/>
</dbReference>
<organism evidence="13">
    <name type="scientific">Cacopsylla melanoneura</name>
    <dbReference type="NCBI Taxonomy" id="428564"/>
    <lineage>
        <taxon>Eukaryota</taxon>
        <taxon>Metazoa</taxon>
        <taxon>Ecdysozoa</taxon>
        <taxon>Arthropoda</taxon>
        <taxon>Hexapoda</taxon>
        <taxon>Insecta</taxon>
        <taxon>Pterygota</taxon>
        <taxon>Neoptera</taxon>
        <taxon>Paraneoptera</taxon>
        <taxon>Hemiptera</taxon>
        <taxon>Sternorrhyncha</taxon>
        <taxon>Psylloidea</taxon>
        <taxon>Psyllidae</taxon>
        <taxon>Psyllinae</taxon>
        <taxon>Cacopsylla</taxon>
    </lineage>
</organism>
<name>A0A8D8W211_9HEMI</name>
<evidence type="ECO:0000256" key="2">
    <source>
        <dbReference type="ARBA" id="ARBA00006375"/>
    </source>
</evidence>
<dbReference type="SUPFAM" id="SSF103506">
    <property type="entry name" value="Mitochondrial carrier"/>
    <property type="match status" value="1"/>
</dbReference>
<feature type="repeat" description="Solcar" evidence="10">
    <location>
        <begin position="205"/>
        <end position="296"/>
    </location>
</feature>
<keyword evidence="8" id="KW-0496">Mitochondrion</keyword>
<evidence type="ECO:0000256" key="12">
    <source>
        <dbReference type="SAM" id="Phobius"/>
    </source>
</evidence>
<evidence type="ECO:0000256" key="8">
    <source>
        <dbReference type="ARBA" id="ARBA00023128"/>
    </source>
</evidence>
<evidence type="ECO:0000256" key="11">
    <source>
        <dbReference type="RuleBase" id="RU000488"/>
    </source>
</evidence>
<keyword evidence="4 10" id="KW-0812">Transmembrane</keyword>
<feature type="repeat" description="Solcar" evidence="10">
    <location>
        <begin position="1"/>
        <end position="90"/>
    </location>
</feature>
<evidence type="ECO:0000256" key="10">
    <source>
        <dbReference type="PROSITE-ProRule" id="PRU00282"/>
    </source>
</evidence>
<evidence type="ECO:0000256" key="9">
    <source>
        <dbReference type="ARBA" id="ARBA00023136"/>
    </source>
</evidence>
<dbReference type="PANTHER" id="PTHR45928:SF1">
    <property type="entry name" value="RE38146P"/>
    <property type="match status" value="1"/>
</dbReference>